<dbReference type="RefSeq" id="WP_380693284.1">
    <property type="nucleotide sequence ID" value="NZ_JBHRYR010000002.1"/>
</dbReference>
<organism evidence="3 4">
    <name type="scientific">Saccharospirillum mangrovi</name>
    <dbReference type="NCBI Taxonomy" id="2161747"/>
    <lineage>
        <taxon>Bacteria</taxon>
        <taxon>Pseudomonadati</taxon>
        <taxon>Pseudomonadota</taxon>
        <taxon>Gammaproteobacteria</taxon>
        <taxon>Oceanospirillales</taxon>
        <taxon>Saccharospirillaceae</taxon>
        <taxon>Saccharospirillum</taxon>
    </lineage>
</organism>
<name>A0ABV7ZUI7_9GAMM</name>
<feature type="compositionally biased region" description="Basic and acidic residues" evidence="1">
    <location>
        <begin position="26"/>
        <end position="46"/>
    </location>
</feature>
<gene>
    <name evidence="3" type="ORF">ACFOOG_03195</name>
</gene>
<accession>A0ABV7ZUI7</accession>
<feature type="compositionally biased region" description="Basic and acidic residues" evidence="1">
    <location>
        <begin position="138"/>
        <end position="158"/>
    </location>
</feature>
<evidence type="ECO:0000313" key="4">
    <source>
        <dbReference type="Proteomes" id="UP001595617"/>
    </source>
</evidence>
<evidence type="ECO:0000256" key="2">
    <source>
        <dbReference type="SAM" id="SignalP"/>
    </source>
</evidence>
<dbReference type="Proteomes" id="UP001595617">
    <property type="component" value="Unassembled WGS sequence"/>
</dbReference>
<dbReference type="InterPro" id="IPR021253">
    <property type="entry name" value="ZrgA-like"/>
</dbReference>
<feature type="chain" id="PRO_5046870702" evidence="2">
    <location>
        <begin position="27"/>
        <end position="219"/>
    </location>
</feature>
<evidence type="ECO:0000256" key="1">
    <source>
        <dbReference type="SAM" id="MobiDB-lite"/>
    </source>
</evidence>
<dbReference type="Pfam" id="PF10986">
    <property type="entry name" value="ZrgA"/>
    <property type="match status" value="1"/>
</dbReference>
<dbReference type="EMBL" id="JBHRYR010000002">
    <property type="protein sequence ID" value="MFC3851831.1"/>
    <property type="molecule type" value="Genomic_DNA"/>
</dbReference>
<evidence type="ECO:0000313" key="3">
    <source>
        <dbReference type="EMBL" id="MFC3851831.1"/>
    </source>
</evidence>
<feature type="region of interest" description="Disordered" evidence="1">
    <location>
        <begin position="25"/>
        <end position="46"/>
    </location>
</feature>
<comment type="caution">
    <text evidence="3">The sequence shown here is derived from an EMBL/GenBank/DDBJ whole genome shotgun (WGS) entry which is preliminary data.</text>
</comment>
<feature type="region of interest" description="Disordered" evidence="1">
    <location>
        <begin position="133"/>
        <end position="158"/>
    </location>
</feature>
<sequence length="219" mass="23811">MIARVKPLAWAISLGAGLALSTVATSHDHGHSHDDDHGHEHDDDQRQLGAHVHGVATMTIAQDGGDFVVELNTPSINVVSFEHLPNTDAQRSELEQALTLLQDASNLVELTRAGACELEDIHVTSEQLAAMGYSSSGTKDDHGHDHDDHAHDDHGHDERHSDFVVEYTFHCDEPSRVIGAHLPVFEAFPSFETIDVQWIVNSQQGAARATAGSNAVLFR</sequence>
<keyword evidence="4" id="KW-1185">Reference proteome</keyword>
<proteinExistence type="predicted"/>
<feature type="signal peptide" evidence="2">
    <location>
        <begin position="1"/>
        <end position="26"/>
    </location>
</feature>
<reference evidence="4" key="1">
    <citation type="journal article" date="2019" name="Int. J. Syst. Evol. Microbiol.">
        <title>The Global Catalogue of Microorganisms (GCM) 10K type strain sequencing project: providing services to taxonomists for standard genome sequencing and annotation.</title>
        <authorList>
            <consortium name="The Broad Institute Genomics Platform"/>
            <consortium name="The Broad Institute Genome Sequencing Center for Infectious Disease"/>
            <person name="Wu L."/>
            <person name="Ma J."/>
        </authorList>
    </citation>
    <scope>NUCLEOTIDE SEQUENCE [LARGE SCALE GENOMIC DNA]</scope>
    <source>
        <strain evidence="4">IBRC 10765</strain>
    </source>
</reference>
<keyword evidence="2" id="KW-0732">Signal</keyword>
<protein>
    <submittedName>
        <fullName evidence="3">DUF2796 domain-containing protein</fullName>
    </submittedName>
</protein>